<reference evidence="3 4" key="1">
    <citation type="journal article" date="2012" name="Science">
        <title>The Paleozoic origin of enzymatic lignin decomposition reconstructed from 31 fungal genomes.</title>
        <authorList>
            <person name="Floudas D."/>
            <person name="Binder M."/>
            <person name="Riley R."/>
            <person name="Barry K."/>
            <person name="Blanchette R.A."/>
            <person name="Henrissat B."/>
            <person name="Martinez A.T."/>
            <person name="Otillar R."/>
            <person name="Spatafora J.W."/>
            <person name="Yadav J.S."/>
            <person name="Aerts A."/>
            <person name="Benoit I."/>
            <person name="Boyd A."/>
            <person name="Carlson A."/>
            <person name="Copeland A."/>
            <person name="Coutinho P.M."/>
            <person name="de Vries R.P."/>
            <person name="Ferreira P."/>
            <person name="Findley K."/>
            <person name="Foster B."/>
            <person name="Gaskell J."/>
            <person name="Glotzer D."/>
            <person name="Gorecki P."/>
            <person name="Heitman J."/>
            <person name="Hesse C."/>
            <person name="Hori C."/>
            <person name="Igarashi K."/>
            <person name="Jurgens J.A."/>
            <person name="Kallen N."/>
            <person name="Kersten P."/>
            <person name="Kohler A."/>
            <person name="Kuees U."/>
            <person name="Kumar T.K.A."/>
            <person name="Kuo A."/>
            <person name="LaButti K."/>
            <person name="Larrondo L.F."/>
            <person name="Lindquist E."/>
            <person name="Ling A."/>
            <person name="Lombard V."/>
            <person name="Lucas S."/>
            <person name="Lundell T."/>
            <person name="Martin R."/>
            <person name="McLaughlin D.J."/>
            <person name="Morgenstern I."/>
            <person name="Morin E."/>
            <person name="Murat C."/>
            <person name="Nagy L.G."/>
            <person name="Nolan M."/>
            <person name="Ohm R.A."/>
            <person name="Patyshakuliyeva A."/>
            <person name="Rokas A."/>
            <person name="Ruiz-Duenas F.J."/>
            <person name="Sabat G."/>
            <person name="Salamov A."/>
            <person name="Samejima M."/>
            <person name="Schmutz J."/>
            <person name="Slot J.C."/>
            <person name="St John F."/>
            <person name="Stenlid J."/>
            <person name="Sun H."/>
            <person name="Sun S."/>
            <person name="Syed K."/>
            <person name="Tsang A."/>
            <person name="Wiebenga A."/>
            <person name="Young D."/>
            <person name="Pisabarro A."/>
            <person name="Eastwood D.C."/>
            <person name="Martin F."/>
            <person name="Cullen D."/>
            <person name="Grigoriev I.V."/>
            <person name="Hibbett D.S."/>
        </authorList>
    </citation>
    <scope>NUCLEOTIDE SEQUENCE [LARGE SCALE GENOMIC DNA]</scope>
    <source>
        <strain evidence="3 4">LYAD-421 SS1</strain>
    </source>
</reference>
<sequence length="660" mass="75663">MAYNLRPRKKNKVDGLRPKPDAETKSSPSHPLPMFPPTPLNGPIQTPLIARLPTELLTTIFSLVGPFEKSEPYTCHIRNAETWMGWVPLMLVCRHWRNVGIATPWLWRRISITCNLEALQYRLSRTVDCTIDLFLSRLREENEKAMPLLLPFARSIRSIHIPEYTRSRRRRVRFKTDDLPCLKPLFEVPLPVLEHIDFSKLQRPYEGPLEAPFDLGLSEKLHPGILRFVVPSYIKMPSTPSFWSALRELDVRFEMSEDRRTRLDDFLQVVAGAPYLESLVVLGTLLSLTLSEKDTSPSTVGVPTSLYRLSRLRTIHLDGELTFIAPILQRIDAPALSVLHISASIPPNVDIAESAALLFPPPLRRVLSKCKALYVSRNHSWDFQICSAAVFKPDYIRNQEDAMRVPLYFRVTRYQLSSQLSTAIGVLCDGFCTAPLRTLSFEGFYDAAPVAAWRLLQAAFPDLQIVRIQSEGLWVIYHFFLALRELALKGGWPLLSRLEVDFGFQSNYNSLGWHFVLQPLLEAARAWHEQKLRLDEIILQRLHITRWQFGPHRWALLTIAALCDRFILRNFLVDGRLFYDAFHPVWRLLKNAKYQVSTGQQTENTEDPKQDVMDGTEAGSLGVELPEIGGVRQLREKVLTQLLQWFCEYGTPEHGLLSPN</sequence>
<dbReference type="Gene3D" id="1.20.1280.50">
    <property type="match status" value="1"/>
</dbReference>
<dbReference type="AlphaFoldDB" id="R7SZT5"/>
<proteinExistence type="predicted"/>
<dbReference type="RefSeq" id="XP_007366631.1">
    <property type="nucleotide sequence ID" value="XM_007366569.1"/>
</dbReference>
<dbReference type="GeneID" id="18839247"/>
<feature type="region of interest" description="Disordered" evidence="1">
    <location>
        <begin position="1"/>
        <end position="37"/>
    </location>
</feature>
<organism evidence="3 4">
    <name type="scientific">Dichomitus squalens (strain LYAD-421)</name>
    <name type="common">Western red white-rot fungus</name>
    <dbReference type="NCBI Taxonomy" id="732165"/>
    <lineage>
        <taxon>Eukaryota</taxon>
        <taxon>Fungi</taxon>
        <taxon>Dikarya</taxon>
        <taxon>Basidiomycota</taxon>
        <taxon>Agaricomycotina</taxon>
        <taxon>Agaricomycetes</taxon>
        <taxon>Polyporales</taxon>
        <taxon>Polyporaceae</taxon>
        <taxon>Dichomitus</taxon>
    </lineage>
</organism>
<feature type="compositionally biased region" description="Basic residues" evidence="1">
    <location>
        <begin position="1"/>
        <end position="11"/>
    </location>
</feature>
<protein>
    <recommendedName>
        <fullName evidence="2">F-box domain-containing protein</fullName>
    </recommendedName>
</protein>
<evidence type="ECO:0000313" key="3">
    <source>
        <dbReference type="EMBL" id="EJF60492.1"/>
    </source>
</evidence>
<dbReference type="HOGENOM" id="CLU_437433_0_0_1"/>
<name>R7SZT5_DICSQ</name>
<dbReference type="Pfam" id="PF12937">
    <property type="entry name" value="F-box-like"/>
    <property type="match status" value="1"/>
</dbReference>
<feature type="domain" description="F-box" evidence="2">
    <location>
        <begin position="49"/>
        <end position="112"/>
    </location>
</feature>
<evidence type="ECO:0000256" key="1">
    <source>
        <dbReference type="SAM" id="MobiDB-lite"/>
    </source>
</evidence>
<dbReference type="OrthoDB" id="2758082at2759"/>
<accession>R7SZT5</accession>
<evidence type="ECO:0000259" key="2">
    <source>
        <dbReference type="Pfam" id="PF12937"/>
    </source>
</evidence>
<dbReference type="Proteomes" id="UP000053319">
    <property type="component" value="Unassembled WGS sequence"/>
</dbReference>
<dbReference type="KEGG" id="dsq:DICSQDRAFT_170938"/>
<gene>
    <name evidence="3" type="ORF">DICSQDRAFT_170938</name>
</gene>
<evidence type="ECO:0000313" key="4">
    <source>
        <dbReference type="Proteomes" id="UP000053319"/>
    </source>
</evidence>
<dbReference type="EMBL" id="JH719415">
    <property type="protein sequence ID" value="EJF60492.1"/>
    <property type="molecule type" value="Genomic_DNA"/>
</dbReference>
<feature type="compositionally biased region" description="Basic and acidic residues" evidence="1">
    <location>
        <begin position="12"/>
        <end position="24"/>
    </location>
</feature>
<dbReference type="InterPro" id="IPR001810">
    <property type="entry name" value="F-box_dom"/>
</dbReference>